<dbReference type="GeneID" id="54991551"/>
<dbReference type="KEGG" id="vg:54991551"/>
<name>A0A2S1GSV3_9CAUD</name>
<dbReference type="Pfam" id="PF05272">
    <property type="entry name" value="VapE-like_dom"/>
    <property type="match status" value="1"/>
</dbReference>
<evidence type="ECO:0000259" key="1">
    <source>
        <dbReference type="Pfam" id="PF05272"/>
    </source>
</evidence>
<dbReference type="RefSeq" id="YP_009801044.1">
    <property type="nucleotide sequence ID" value="NC_047962.1"/>
</dbReference>
<feature type="domain" description="Virulence-associated protein E-like" evidence="1">
    <location>
        <begin position="198"/>
        <end position="371"/>
    </location>
</feature>
<sequence>MTEKEGKSQSGKNGKSASDAAAELGADGFGDLGFIDAGGDELFQKAREKADSTIASISGKRDALKEEQARIRREVPDIVARAKAFKLHAPVDFKEFTVKTAGGNQVVIPMSTDLNMLDAMYCIFGDEGPHFDTFRGCTIGWDGEPIGEDFDIKPLLEALVTLQLAAPNMEKTQNILKRFARLRRRNSLVERFDLMIPEWDMKNRTEHYINNTFQTLDTPLDREFSRYFWLSLYNRIMTPGCLAPMVMAMFGEQGSGKSYMGKLICEEVLGDPNADSMPLDMSGDKVAFLRDITGNSVIANVAEMVGFNKAEMTKVKDFTTRQVDGFDFKYESTIKQARQWIMMMDGNEYAGLQRDETGNRRFYPVFVAATGFDRDGKVIHKPGFVADLSNFRYDFWQIMSECRAWMEGHKMEGYIRMVTQLVRKVAEFSADEMRNNRGTVKDDDVSTFLPKALRLVQVSYIYRDEEQAAKRGRPQLKFGVWITSADLLNALHEAAKGKGRFIPQHVKRRVESLGGESTNFRNERGYLFSKVQGEVEWADFVEGLDADDDGYALFGKSTLKERESGGGNKRGDAF</sequence>
<evidence type="ECO:0000313" key="2">
    <source>
        <dbReference type="EMBL" id="AWD92463.1"/>
    </source>
</evidence>
<reference evidence="2 3" key="1">
    <citation type="submission" date="2018-03" db="EMBL/GenBank/DDBJ databases">
        <title>Phage therapy in agriculture - a green tech approach to combat plant pathogenic bacteria.</title>
        <authorList>
            <person name="Carstens A.B."/>
            <person name="Djurhuus A.M."/>
            <person name="Hansen L.H."/>
        </authorList>
    </citation>
    <scope>NUCLEOTIDE SEQUENCE [LARGE SCALE GENOMIC DNA]</scope>
</reference>
<dbReference type="EMBL" id="MH059633">
    <property type="protein sequence ID" value="AWD92463.1"/>
    <property type="molecule type" value="Genomic_DNA"/>
</dbReference>
<dbReference type="Proteomes" id="UP000246901">
    <property type="component" value="Segment"/>
</dbReference>
<evidence type="ECO:0000313" key="3">
    <source>
        <dbReference type="Proteomes" id="UP000246901"/>
    </source>
</evidence>
<keyword evidence="3" id="KW-1185">Reference proteome</keyword>
<proteinExistence type="predicted"/>
<protein>
    <recommendedName>
        <fullName evidence="1">Virulence-associated protein E-like domain-containing protein</fullName>
    </recommendedName>
</protein>
<dbReference type="InterPro" id="IPR007936">
    <property type="entry name" value="VapE-like_dom"/>
</dbReference>
<organism evidence="2 3">
    <name type="scientific">Xanthomonas phage Carpasina</name>
    <dbReference type="NCBI Taxonomy" id="2163636"/>
    <lineage>
        <taxon>Viruses</taxon>
        <taxon>Duplodnaviria</taxon>
        <taxon>Heunggongvirae</taxon>
        <taxon>Uroviricota</taxon>
        <taxon>Caudoviricetes</taxon>
        <taxon>Lindbergviridae</taxon>
        <taxon>Carpasinavirus</taxon>
        <taxon>Carpasinavirus carpasina</taxon>
    </lineage>
</organism>
<accession>A0A2S1GSV3</accession>